<name>A0ABZ0PKV9_9PROT</name>
<accession>A0ABZ0PKV9</accession>
<feature type="transmembrane region" description="Helical" evidence="1">
    <location>
        <begin position="26"/>
        <end position="48"/>
    </location>
</feature>
<proteinExistence type="predicted"/>
<dbReference type="Proteomes" id="UP001305521">
    <property type="component" value="Chromosome"/>
</dbReference>
<reference evidence="2 3" key="1">
    <citation type="submission" date="2023-11" db="EMBL/GenBank/DDBJ databases">
        <title>Arctic aerobic anoxygenic photoheterotroph Sediminicoccus rosea KRV36 adapts its photosynthesis to long days of polar summer.</title>
        <authorList>
            <person name="Tomasch J."/>
            <person name="Kopejtka K."/>
            <person name="Bily T."/>
            <person name="Gardiner A.T."/>
            <person name="Gardian Z."/>
            <person name="Shivaramu S."/>
            <person name="Koblizek M."/>
            <person name="Engelhardt F."/>
            <person name="Kaftan D."/>
        </authorList>
    </citation>
    <scope>NUCLEOTIDE SEQUENCE [LARGE SCALE GENOMIC DNA]</scope>
    <source>
        <strain evidence="2 3">R-30</strain>
    </source>
</reference>
<keyword evidence="1" id="KW-1133">Transmembrane helix</keyword>
<gene>
    <name evidence="2" type="ORF">R9Z33_04905</name>
</gene>
<feature type="transmembrane region" description="Helical" evidence="1">
    <location>
        <begin position="77"/>
        <end position="99"/>
    </location>
</feature>
<keyword evidence="3" id="KW-1185">Reference proteome</keyword>
<dbReference type="RefSeq" id="WP_318650183.1">
    <property type="nucleotide sequence ID" value="NZ_CP137852.1"/>
</dbReference>
<organism evidence="2 3">
    <name type="scientific">Sediminicoccus rosea</name>
    <dbReference type="NCBI Taxonomy" id="1225128"/>
    <lineage>
        <taxon>Bacteria</taxon>
        <taxon>Pseudomonadati</taxon>
        <taxon>Pseudomonadota</taxon>
        <taxon>Alphaproteobacteria</taxon>
        <taxon>Acetobacterales</taxon>
        <taxon>Roseomonadaceae</taxon>
        <taxon>Sediminicoccus</taxon>
    </lineage>
</organism>
<dbReference type="EMBL" id="CP137852">
    <property type="protein sequence ID" value="WPB86210.1"/>
    <property type="molecule type" value="Genomic_DNA"/>
</dbReference>
<evidence type="ECO:0000313" key="2">
    <source>
        <dbReference type="EMBL" id="WPB86210.1"/>
    </source>
</evidence>
<keyword evidence="1" id="KW-0812">Transmembrane</keyword>
<keyword evidence="1" id="KW-0472">Membrane</keyword>
<evidence type="ECO:0000313" key="3">
    <source>
        <dbReference type="Proteomes" id="UP001305521"/>
    </source>
</evidence>
<sequence>MNRILTLLLCLSGAWAFAQYVPIEHIFSGLQPLIVTLSIIVAAVFVRLNRGMPTLEWKSLEPNKRAKLTTKIVEITYEYAAIVASSAVACLFLLALAIAGQDEIKIWSRSSSKLIVGLVGFTICISIIRMIYVVWRDIDVVKLQKELIDTAASDQQYKENNEIADKKIERMKESAVQGPKVNPPTPWEK</sequence>
<evidence type="ECO:0000256" key="1">
    <source>
        <dbReference type="SAM" id="Phobius"/>
    </source>
</evidence>
<feature type="transmembrane region" description="Helical" evidence="1">
    <location>
        <begin position="114"/>
        <end position="135"/>
    </location>
</feature>
<protein>
    <submittedName>
        <fullName evidence="2">Uncharacterized protein</fullName>
    </submittedName>
</protein>